<evidence type="ECO:0000313" key="1">
    <source>
        <dbReference type="EMBL" id="MBW91654.1"/>
    </source>
</evidence>
<dbReference type="EMBL" id="GGEC01011171">
    <property type="protein sequence ID" value="MBW91654.1"/>
    <property type="molecule type" value="Transcribed_RNA"/>
</dbReference>
<accession>A0A2P2JDV7</accession>
<proteinExistence type="predicted"/>
<organism evidence="1">
    <name type="scientific">Rhizophora mucronata</name>
    <name type="common">Asiatic mangrove</name>
    <dbReference type="NCBI Taxonomy" id="61149"/>
    <lineage>
        <taxon>Eukaryota</taxon>
        <taxon>Viridiplantae</taxon>
        <taxon>Streptophyta</taxon>
        <taxon>Embryophyta</taxon>
        <taxon>Tracheophyta</taxon>
        <taxon>Spermatophyta</taxon>
        <taxon>Magnoliopsida</taxon>
        <taxon>eudicotyledons</taxon>
        <taxon>Gunneridae</taxon>
        <taxon>Pentapetalae</taxon>
        <taxon>rosids</taxon>
        <taxon>fabids</taxon>
        <taxon>Malpighiales</taxon>
        <taxon>Rhizophoraceae</taxon>
        <taxon>Rhizophora</taxon>
    </lineage>
</organism>
<dbReference type="AlphaFoldDB" id="A0A2P2JDV7"/>
<protein>
    <submittedName>
        <fullName evidence="1">Uncharacterized protein</fullName>
    </submittedName>
</protein>
<name>A0A2P2JDV7_RHIMU</name>
<sequence length="51" mass="6046">MGQELDAIAKEYTKLFEGFLSQLPVQQHIDLKFLMFRLDFTEFYSQLLSSK</sequence>
<reference evidence="1" key="1">
    <citation type="submission" date="2018-02" db="EMBL/GenBank/DDBJ databases">
        <title>Rhizophora mucronata_Transcriptome.</title>
        <authorList>
            <person name="Meera S.P."/>
            <person name="Sreeshan A."/>
            <person name="Augustine A."/>
        </authorList>
    </citation>
    <scope>NUCLEOTIDE SEQUENCE</scope>
    <source>
        <tissue evidence="1">Leaf</tissue>
    </source>
</reference>